<evidence type="ECO:0000259" key="2">
    <source>
        <dbReference type="Pfam" id="PF13439"/>
    </source>
</evidence>
<organism evidence="3">
    <name type="scientific">Escherichia coli</name>
    <dbReference type="NCBI Taxonomy" id="562"/>
    <lineage>
        <taxon>Bacteria</taxon>
        <taxon>Pseudomonadati</taxon>
        <taxon>Pseudomonadota</taxon>
        <taxon>Gammaproteobacteria</taxon>
        <taxon>Enterobacterales</taxon>
        <taxon>Enterobacteriaceae</taxon>
        <taxon>Escherichia</taxon>
    </lineage>
</organism>
<name>A0A075TK79_ECOLX</name>
<dbReference type="EMBL" id="KJ739597">
    <property type="protein sequence ID" value="AIG56912.1"/>
    <property type="molecule type" value="Genomic_DNA"/>
</dbReference>
<dbReference type="Gene3D" id="3.40.50.2000">
    <property type="entry name" value="Glycogen Phosphorylase B"/>
    <property type="match status" value="2"/>
</dbReference>
<accession>A0A075TK79</accession>
<dbReference type="Pfam" id="PF00534">
    <property type="entry name" value="Glycos_transf_1"/>
    <property type="match status" value="1"/>
</dbReference>
<dbReference type="PANTHER" id="PTHR45947">
    <property type="entry name" value="SULFOQUINOVOSYL TRANSFERASE SQD2"/>
    <property type="match status" value="1"/>
</dbReference>
<evidence type="ECO:0000259" key="1">
    <source>
        <dbReference type="Pfam" id="PF00534"/>
    </source>
</evidence>
<dbReference type="SUPFAM" id="SSF53756">
    <property type="entry name" value="UDP-Glycosyltransferase/glycogen phosphorylase"/>
    <property type="match status" value="1"/>
</dbReference>
<dbReference type="Pfam" id="PF13439">
    <property type="entry name" value="Glyco_transf_4"/>
    <property type="match status" value="1"/>
</dbReference>
<dbReference type="AlphaFoldDB" id="A0A075TK79"/>
<proteinExistence type="predicted"/>
<sequence>MNILLINKFYWPDVGGVETVVQQHANFLTTKGNKVTVLCIKKNASLKTEKINIQGVNIIRCSSLGTFFSMPLSLSFFYHYIRSVLDNKFIIFHEPFPLADIAMCLFLPKKKKTMIFWHSDIVRQKKLKLILGFFIKKALRKANVVCTTSKNLSQHSEYLGIVKEKLQIVPLSIDTDGLNKKVNSLNVNEFDSEIKSYADAQFISFGRLSYYKGLDVLLEALKILKKEGVEPRVVISGKGELSNHIANIIKQEQLSNVIFINRFLKEDEKCFLLKNIKCFLFPSIANSEAFGITQLESLALGTPVINTSLPTGVPDVSINNLTGLTVTPGDPYSLAEAIKKIYLNKVNLNIFSVNAKIRASTIFDDKIVLPHFYNIILDVCNDKYI</sequence>
<protein>
    <submittedName>
        <fullName evidence="3">Glycogen synthase</fullName>
    </submittedName>
</protein>
<dbReference type="InterPro" id="IPR001296">
    <property type="entry name" value="Glyco_trans_1"/>
</dbReference>
<dbReference type="GO" id="GO:0016757">
    <property type="term" value="F:glycosyltransferase activity"/>
    <property type="evidence" value="ECO:0007669"/>
    <property type="project" value="InterPro"/>
</dbReference>
<reference evidence="3" key="1">
    <citation type="journal article" date="2016" name="PLoS ONE">
        <title>Comparison of O-Antigen Gene Clusters of All O-Serogroups of Escherichia coli and Proposal for Adopting a New Nomenclature for O-Typing.</title>
        <authorList>
            <person name="DebRoy C."/>
            <person name="Fratamico P.M."/>
            <person name="Yan X."/>
            <person name="Baranzoni G."/>
            <person name="Liu Y."/>
            <person name="Needleman D.S."/>
            <person name="Tebbs R."/>
            <person name="O'Connell C.D."/>
            <person name="Allred A."/>
            <person name="Swimley M."/>
            <person name="Mwangi M."/>
            <person name="Kapur V."/>
            <person name="Raygoza Garay J.A."/>
            <person name="Roberts E.L."/>
            <person name="Katani R."/>
        </authorList>
    </citation>
    <scope>NUCLEOTIDE SEQUENCE</scope>
    <source>
        <strain evidence="3">2533-54</strain>
    </source>
</reference>
<feature type="domain" description="Glycosyl transferase family 1" evidence="1">
    <location>
        <begin position="199"/>
        <end position="356"/>
    </location>
</feature>
<dbReference type="InterPro" id="IPR050194">
    <property type="entry name" value="Glycosyltransferase_grp1"/>
</dbReference>
<feature type="domain" description="Glycosyltransferase subfamily 4-like N-terminal" evidence="2">
    <location>
        <begin position="14"/>
        <end position="176"/>
    </location>
</feature>
<dbReference type="InterPro" id="IPR028098">
    <property type="entry name" value="Glyco_trans_4-like_N"/>
</dbReference>
<evidence type="ECO:0000313" key="3">
    <source>
        <dbReference type="EMBL" id="AIG56912.1"/>
    </source>
</evidence>
<dbReference type="PANTHER" id="PTHR45947:SF3">
    <property type="entry name" value="SULFOQUINOVOSYL TRANSFERASE SQD2"/>
    <property type="match status" value="1"/>
</dbReference>